<evidence type="ECO:0000256" key="10">
    <source>
        <dbReference type="ARBA" id="ARBA00023136"/>
    </source>
</evidence>
<evidence type="ECO:0000256" key="3">
    <source>
        <dbReference type="ARBA" id="ARBA00022538"/>
    </source>
</evidence>
<dbReference type="InterPro" id="IPR027359">
    <property type="entry name" value="Volt_channel_dom_sf"/>
</dbReference>
<keyword evidence="4 13" id="KW-0812">Transmembrane</keyword>
<dbReference type="GO" id="GO:0005249">
    <property type="term" value="F:voltage-gated potassium channel activity"/>
    <property type="evidence" value="ECO:0007669"/>
    <property type="project" value="InterPro"/>
</dbReference>
<evidence type="ECO:0000256" key="4">
    <source>
        <dbReference type="ARBA" id="ARBA00022692"/>
    </source>
</evidence>
<evidence type="ECO:0000256" key="6">
    <source>
        <dbReference type="ARBA" id="ARBA00022882"/>
    </source>
</evidence>
<dbReference type="PANTHER" id="PTHR11537">
    <property type="entry name" value="VOLTAGE-GATED POTASSIUM CHANNEL"/>
    <property type="match status" value="1"/>
</dbReference>
<reference evidence="15" key="1">
    <citation type="submission" date="2021-01" db="EMBL/GenBank/DDBJ databases">
        <authorList>
            <person name="Corre E."/>
            <person name="Pelletier E."/>
            <person name="Niang G."/>
            <person name="Scheremetjew M."/>
            <person name="Finn R."/>
            <person name="Kale V."/>
            <person name="Holt S."/>
            <person name="Cochrane G."/>
            <person name="Meng A."/>
            <person name="Brown T."/>
            <person name="Cohen L."/>
        </authorList>
    </citation>
    <scope>NUCLEOTIDE SEQUENCE</scope>
    <source>
        <strain evidence="15">Ms1</strain>
    </source>
</reference>
<feature type="transmembrane region" description="Helical" evidence="13">
    <location>
        <begin position="96"/>
        <end position="117"/>
    </location>
</feature>
<keyword evidence="6" id="KW-0851">Voltage-gated channel</keyword>
<dbReference type="InterPro" id="IPR028325">
    <property type="entry name" value="VG_K_chnl"/>
</dbReference>
<dbReference type="PRINTS" id="PR00169">
    <property type="entry name" value="KCHANNEL"/>
</dbReference>
<dbReference type="PRINTS" id="PR01491">
    <property type="entry name" value="KVCHANNEL"/>
</dbReference>
<accession>A0A7S1GCL1</accession>
<feature type="transmembrane region" description="Helical" evidence="13">
    <location>
        <begin position="169"/>
        <end position="191"/>
    </location>
</feature>
<dbReference type="Gene3D" id="1.20.120.350">
    <property type="entry name" value="Voltage-gated potassium channels. Chain C"/>
    <property type="match status" value="1"/>
</dbReference>
<name>A0A7S1GCL1_9STRA</name>
<evidence type="ECO:0000256" key="2">
    <source>
        <dbReference type="ARBA" id="ARBA00022448"/>
    </source>
</evidence>
<dbReference type="AlphaFoldDB" id="A0A7S1GCL1"/>
<keyword evidence="3" id="KW-0633">Potassium transport</keyword>
<dbReference type="EMBL" id="HBFS01020011">
    <property type="protein sequence ID" value="CAD8920154.1"/>
    <property type="molecule type" value="Transcribed_RNA"/>
</dbReference>
<dbReference type="InterPro" id="IPR003968">
    <property type="entry name" value="K_chnl_volt-dep_Kv"/>
</dbReference>
<keyword evidence="9" id="KW-0406">Ion transport</keyword>
<evidence type="ECO:0000256" key="12">
    <source>
        <dbReference type="SAM" id="MobiDB-lite"/>
    </source>
</evidence>
<feature type="domain" description="Ion transport" evidence="14">
    <location>
        <begin position="98"/>
        <end position="328"/>
    </location>
</feature>
<gene>
    <name evidence="15" type="ORF">BSP0115_LOCUS13416</name>
</gene>
<protein>
    <recommendedName>
        <fullName evidence="14">Ion transport domain-containing protein</fullName>
    </recommendedName>
</protein>
<evidence type="ECO:0000256" key="5">
    <source>
        <dbReference type="ARBA" id="ARBA00022826"/>
    </source>
</evidence>
<evidence type="ECO:0000256" key="11">
    <source>
        <dbReference type="ARBA" id="ARBA00023303"/>
    </source>
</evidence>
<proteinExistence type="predicted"/>
<dbReference type="GO" id="GO:0001508">
    <property type="term" value="P:action potential"/>
    <property type="evidence" value="ECO:0007669"/>
    <property type="project" value="TreeGrafter"/>
</dbReference>
<dbReference type="Pfam" id="PF00520">
    <property type="entry name" value="Ion_trans"/>
    <property type="match status" value="1"/>
</dbReference>
<dbReference type="SUPFAM" id="SSF81324">
    <property type="entry name" value="Voltage-gated potassium channels"/>
    <property type="match status" value="1"/>
</dbReference>
<evidence type="ECO:0000259" key="14">
    <source>
        <dbReference type="Pfam" id="PF00520"/>
    </source>
</evidence>
<keyword evidence="11" id="KW-0407">Ion channel</keyword>
<keyword evidence="10 13" id="KW-0472">Membrane</keyword>
<dbReference type="GO" id="GO:0008076">
    <property type="term" value="C:voltage-gated potassium channel complex"/>
    <property type="evidence" value="ECO:0007669"/>
    <property type="project" value="InterPro"/>
</dbReference>
<feature type="region of interest" description="Disordered" evidence="12">
    <location>
        <begin position="1"/>
        <end position="43"/>
    </location>
</feature>
<organism evidence="15">
    <name type="scientific">Bicosoecida sp. CB-2014</name>
    <dbReference type="NCBI Taxonomy" id="1486930"/>
    <lineage>
        <taxon>Eukaryota</taxon>
        <taxon>Sar</taxon>
        <taxon>Stramenopiles</taxon>
        <taxon>Bigyra</taxon>
        <taxon>Opalozoa</taxon>
        <taxon>Bicosoecida</taxon>
    </lineage>
</organism>
<evidence type="ECO:0000256" key="1">
    <source>
        <dbReference type="ARBA" id="ARBA00004141"/>
    </source>
</evidence>
<dbReference type="Gene3D" id="1.10.287.70">
    <property type="match status" value="1"/>
</dbReference>
<feature type="transmembrane region" description="Helical" evidence="13">
    <location>
        <begin position="299"/>
        <end position="324"/>
    </location>
</feature>
<comment type="subcellular location">
    <subcellularLocation>
        <location evidence="1">Membrane</location>
        <topology evidence="1">Multi-pass membrane protein</topology>
    </subcellularLocation>
</comment>
<dbReference type="InterPro" id="IPR005821">
    <property type="entry name" value="Ion_trans_dom"/>
</dbReference>
<evidence type="ECO:0000313" key="15">
    <source>
        <dbReference type="EMBL" id="CAD8920154.1"/>
    </source>
</evidence>
<feature type="transmembrane region" description="Helical" evidence="13">
    <location>
        <begin position="227"/>
        <end position="248"/>
    </location>
</feature>
<keyword evidence="8 13" id="KW-1133">Transmembrane helix</keyword>
<sequence>MAAVATTSSELDEAADGASQPRGRRVSRTGLNTHDELPEKPGFLEAGVTPVSARLRRIKSLSGSQLASNSPYWGDPDRELKHRVWMFVNEPGSSPAAKYFALLILGLIVLNTMTLLAETMPEFSGVSQFAWDAFEAGCMVIFLVEIGMRQWSSTSWMAYFVDPLNDLDVLIVVFWVLGLVMAASGFGDVRVIRLLRLVRIARVFKLSRFSGTIHLLLEVITSSTQSLVLLLFFVFVTIVLFSSAMFYIEGGDQHDELYRERGLPGNPFTSIPATVYWCVVTVTSIGYGDIFPLTDVGRMVAVTAVVVGSVVVAMPLSVISTHFLKATRTLEKETAEKLARTGSTFALDRLSRVASMRAPRLANVVVPHEPPLHSMEWAEREMLRLLDATEAKWDKKIDLLVSDLTELHRVMLDNGMLTAKLDWR</sequence>
<dbReference type="PANTHER" id="PTHR11537:SF254">
    <property type="entry name" value="POTASSIUM VOLTAGE-GATED CHANNEL PROTEIN SHAB"/>
    <property type="match status" value="1"/>
</dbReference>
<evidence type="ECO:0000256" key="9">
    <source>
        <dbReference type="ARBA" id="ARBA00023065"/>
    </source>
</evidence>
<keyword evidence="7" id="KW-0630">Potassium</keyword>
<evidence type="ECO:0000256" key="7">
    <source>
        <dbReference type="ARBA" id="ARBA00022958"/>
    </source>
</evidence>
<keyword evidence="2" id="KW-0813">Transport</keyword>
<evidence type="ECO:0000256" key="13">
    <source>
        <dbReference type="SAM" id="Phobius"/>
    </source>
</evidence>
<keyword evidence="5" id="KW-0631">Potassium channel</keyword>
<evidence type="ECO:0000256" key="8">
    <source>
        <dbReference type="ARBA" id="ARBA00022989"/>
    </source>
</evidence>